<dbReference type="Gene3D" id="1.25.40.10">
    <property type="entry name" value="Tetratricopeptide repeat domain"/>
    <property type="match status" value="2"/>
</dbReference>
<evidence type="ECO:0000256" key="1">
    <source>
        <dbReference type="SAM" id="MobiDB-lite"/>
    </source>
</evidence>
<dbReference type="EMBL" id="JBBAYM010000002">
    <property type="protein sequence ID" value="MEI5608269.1"/>
    <property type="molecule type" value="Genomic_DNA"/>
</dbReference>
<proteinExistence type="predicted"/>
<sequence>MTDGDDTTAEPTEVDGSAPHDADDPTAPVAPRSAPETLAPADPMAEQLAVLGIPERLGLAELRRLRVPLLFERPAAEAMQRVTGLAREAAAASDHDLSGRAHFMLGMYHFLNDDYTAAEEHLAPAHVAYERAGDRVGLARVAQFRSNILRLTSDPRRLDALSETLALARHAQDPLTEAGTWLDLALHARDRGDSTHCEIRSETAFGLLRPAFQTAAHAVRNQGWCRAERHDMDGVREAYEKALQLYRLSGAPASETATTLVWWGEAERKHGNPQAARELLTRAVEAATSDGGDLVAEAEARAELAEADHAAGDLRSALSGYQAALSAIGRTDSSFGQNHLTHANVAYGMGRLTLTLIGGGNHARTYVKSAYKHYRKAGEPRGMHNSARNRADGAMDDGRLSVARKWLSRALPPLADDRVDPTNRLRLLTSLGRLVALENRPGATRRAPRLLTRALRGYEEIGSLRNQGLVLLTALRAGTGVAGLSAEEAGEEAVRRYHRADDQLGAAEAQLALAVFLSGMSDAPGGAARALEHGRQALSAIEEIRATSPDAVTGASFFHQGRPEALSLLPLAVHTDPAFAARWLETSRNWAITEALRTGVAHLSPEYGRWHAELRRHERTRPTGDAPEAERIAWKAQRTALHRQMYLAFTRSLPPAARHTEPLVDDAPVQVGARTYALYVETFGGQHVMAVCRHPDGSLEASRSTLPAEVMELLDDFRAASTDLPRSPWSEAAWRRLATCLLPEKLSAVLAATPEDDPVRLVVLPANELWGVPYAALPLPGTGEGHGEGVQLVDRAVITLAPSLRSLRSPRREPGEPGEQAGGEPRSGSGTEGGRRVVGLVPRGAASAPYAEAELARLKERVPRAVTVEEVTTYDELSSALATTGAELLYAAAHNEGGHHPGQDIRTDSGALNDWSVLDLRVPPTVLLGSCGSGRIWHQQGSEPSGLALSLRLAGAHDVVAPTKDVHGSACAALLPELAARVLAGRPPARALRDLQRRARDADTDIAPRLRQQWLWFRCIGSDA</sequence>
<dbReference type="SUPFAM" id="SSF48452">
    <property type="entry name" value="TPR-like"/>
    <property type="match status" value="2"/>
</dbReference>
<dbReference type="Proteomes" id="UP001365781">
    <property type="component" value="Unassembled WGS sequence"/>
</dbReference>
<evidence type="ECO:0000313" key="3">
    <source>
        <dbReference type="EMBL" id="MEI5608269.1"/>
    </source>
</evidence>
<evidence type="ECO:0000313" key="4">
    <source>
        <dbReference type="Proteomes" id="UP001365781"/>
    </source>
</evidence>
<feature type="region of interest" description="Disordered" evidence="1">
    <location>
        <begin position="804"/>
        <end position="836"/>
    </location>
</feature>
<feature type="domain" description="CHAT" evidence="2">
    <location>
        <begin position="734"/>
        <end position="1021"/>
    </location>
</feature>
<dbReference type="PANTHER" id="PTHR47691:SF3">
    <property type="entry name" value="HTH-TYPE TRANSCRIPTIONAL REGULATOR RV0890C-RELATED"/>
    <property type="match status" value="1"/>
</dbReference>
<organism evidence="3 4">
    <name type="scientific">Streptomyces brasiliscabiei</name>
    <dbReference type="NCBI Taxonomy" id="2736302"/>
    <lineage>
        <taxon>Bacteria</taxon>
        <taxon>Bacillati</taxon>
        <taxon>Actinomycetota</taxon>
        <taxon>Actinomycetes</taxon>
        <taxon>Kitasatosporales</taxon>
        <taxon>Streptomycetaceae</taxon>
        <taxon>Streptomyces</taxon>
    </lineage>
</organism>
<dbReference type="PANTHER" id="PTHR47691">
    <property type="entry name" value="REGULATOR-RELATED"/>
    <property type="match status" value="1"/>
</dbReference>
<evidence type="ECO:0000259" key="2">
    <source>
        <dbReference type="Pfam" id="PF12770"/>
    </source>
</evidence>
<feature type="region of interest" description="Disordered" evidence="1">
    <location>
        <begin position="1"/>
        <end position="38"/>
    </location>
</feature>
<protein>
    <submittedName>
        <fullName evidence="3">CHAT domain-containing protein</fullName>
    </submittedName>
</protein>
<dbReference type="InterPro" id="IPR024983">
    <property type="entry name" value="CHAT_dom"/>
</dbReference>
<accession>A0ABU8G596</accession>
<comment type="caution">
    <text evidence="3">The sequence shown here is derived from an EMBL/GenBank/DDBJ whole genome shotgun (WGS) entry which is preliminary data.</text>
</comment>
<dbReference type="Pfam" id="PF12770">
    <property type="entry name" value="CHAT"/>
    <property type="match status" value="1"/>
</dbReference>
<dbReference type="RefSeq" id="WP_336538110.1">
    <property type="nucleotide sequence ID" value="NZ_JBBAYL010000005.1"/>
</dbReference>
<reference evidence="3 4" key="1">
    <citation type="submission" date="2024-03" db="EMBL/GenBank/DDBJ databases">
        <title>First Report of Pectobacterium brasiliscabiei causing potato scab in china.</title>
        <authorList>
            <person name="Handique U."/>
        </authorList>
    </citation>
    <scope>NUCLEOTIDE SEQUENCE [LARGE SCALE GENOMIC DNA]</scope>
    <source>
        <strain evidence="3 4">ZRIMU1503</strain>
    </source>
</reference>
<keyword evidence="4" id="KW-1185">Reference proteome</keyword>
<dbReference type="InterPro" id="IPR011990">
    <property type="entry name" value="TPR-like_helical_dom_sf"/>
</dbReference>
<name>A0ABU8G596_9ACTN</name>
<gene>
    <name evidence="3" type="ORF">WB403_03780</name>
</gene>
<feature type="compositionally biased region" description="Low complexity" evidence="1">
    <location>
        <begin position="817"/>
        <end position="826"/>
    </location>
</feature>